<evidence type="ECO:0000313" key="7">
    <source>
        <dbReference type="EMBL" id="GAA4556742.1"/>
    </source>
</evidence>
<dbReference type="RefSeq" id="WP_345425957.1">
    <property type="nucleotide sequence ID" value="NZ_BAABGT010000099.1"/>
</dbReference>
<evidence type="ECO:0000256" key="1">
    <source>
        <dbReference type="ARBA" id="ARBA00004651"/>
    </source>
</evidence>
<organism evidence="7 8">
    <name type="scientific">Pseudonocardia xishanensis</name>
    <dbReference type="NCBI Taxonomy" id="630995"/>
    <lineage>
        <taxon>Bacteria</taxon>
        <taxon>Bacillati</taxon>
        <taxon>Actinomycetota</taxon>
        <taxon>Actinomycetes</taxon>
        <taxon>Pseudonocardiales</taxon>
        <taxon>Pseudonocardiaceae</taxon>
        <taxon>Pseudonocardia</taxon>
    </lineage>
</organism>
<proteinExistence type="predicted"/>
<keyword evidence="2" id="KW-1003">Cell membrane</keyword>
<feature type="transmembrane region" description="Helical" evidence="6">
    <location>
        <begin position="260"/>
        <end position="280"/>
    </location>
</feature>
<dbReference type="PANTHER" id="PTHR30250:SF26">
    <property type="entry name" value="PSMA PROTEIN"/>
    <property type="match status" value="1"/>
</dbReference>
<evidence type="ECO:0000256" key="3">
    <source>
        <dbReference type="ARBA" id="ARBA00022692"/>
    </source>
</evidence>
<reference evidence="8" key="1">
    <citation type="journal article" date="2019" name="Int. J. Syst. Evol. Microbiol.">
        <title>The Global Catalogue of Microorganisms (GCM) 10K type strain sequencing project: providing services to taxonomists for standard genome sequencing and annotation.</title>
        <authorList>
            <consortium name="The Broad Institute Genomics Platform"/>
            <consortium name="The Broad Institute Genome Sequencing Center for Infectious Disease"/>
            <person name="Wu L."/>
            <person name="Ma J."/>
        </authorList>
    </citation>
    <scope>NUCLEOTIDE SEQUENCE [LARGE SCALE GENOMIC DNA]</scope>
    <source>
        <strain evidence="8">JCM 17906</strain>
    </source>
</reference>
<evidence type="ECO:0000256" key="6">
    <source>
        <dbReference type="SAM" id="Phobius"/>
    </source>
</evidence>
<feature type="transmembrane region" description="Helical" evidence="6">
    <location>
        <begin position="356"/>
        <end position="378"/>
    </location>
</feature>
<dbReference type="EMBL" id="BAABGT010000099">
    <property type="protein sequence ID" value="GAA4556742.1"/>
    <property type="molecule type" value="Genomic_DNA"/>
</dbReference>
<comment type="subcellular location">
    <subcellularLocation>
        <location evidence="1">Cell membrane</location>
        <topology evidence="1">Multi-pass membrane protein</topology>
    </subcellularLocation>
</comment>
<dbReference type="Proteomes" id="UP001501598">
    <property type="component" value="Unassembled WGS sequence"/>
</dbReference>
<evidence type="ECO:0008006" key="9">
    <source>
        <dbReference type="Google" id="ProtNLM"/>
    </source>
</evidence>
<accession>A0ABP8S204</accession>
<comment type="caution">
    <text evidence="7">The sequence shown here is derived from an EMBL/GenBank/DDBJ whole genome shotgun (WGS) entry which is preliminary data.</text>
</comment>
<keyword evidence="8" id="KW-1185">Reference proteome</keyword>
<keyword evidence="5 6" id="KW-0472">Membrane</keyword>
<evidence type="ECO:0000313" key="8">
    <source>
        <dbReference type="Proteomes" id="UP001501598"/>
    </source>
</evidence>
<dbReference type="CDD" id="cd13126">
    <property type="entry name" value="MATE_like_11"/>
    <property type="match status" value="1"/>
</dbReference>
<dbReference type="PANTHER" id="PTHR30250">
    <property type="entry name" value="PST FAMILY PREDICTED COLANIC ACID TRANSPORTER"/>
    <property type="match status" value="1"/>
</dbReference>
<keyword evidence="3 6" id="KW-0812">Transmembrane</keyword>
<evidence type="ECO:0000256" key="2">
    <source>
        <dbReference type="ARBA" id="ARBA00022475"/>
    </source>
</evidence>
<feature type="transmembrane region" description="Helical" evidence="6">
    <location>
        <begin position="179"/>
        <end position="198"/>
    </location>
</feature>
<feature type="transmembrane region" description="Helical" evidence="6">
    <location>
        <begin position="384"/>
        <end position="409"/>
    </location>
</feature>
<protein>
    <recommendedName>
        <fullName evidence="9">O-antigen/teichoic acid export membrane protein</fullName>
    </recommendedName>
</protein>
<gene>
    <name evidence="7" type="ORF">GCM10023175_59620</name>
</gene>
<feature type="transmembrane region" description="Helical" evidence="6">
    <location>
        <begin position="292"/>
        <end position="316"/>
    </location>
</feature>
<dbReference type="InterPro" id="IPR050833">
    <property type="entry name" value="Poly_Biosynth_Transport"/>
</dbReference>
<evidence type="ECO:0000256" key="4">
    <source>
        <dbReference type="ARBA" id="ARBA00022989"/>
    </source>
</evidence>
<feature type="transmembrane region" description="Helical" evidence="6">
    <location>
        <begin position="98"/>
        <end position="118"/>
    </location>
</feature>
<feature type="transmembrane region" description="Helical" evidence="6">
    <location>
        <begin position="124"/>
        <end position="142"/>
    </location>
</feature>
<sequence>MTVRNRVARIRRGAGGTVARRVGWGLADQAVSSLTNFLVGVVAARTLGATDFGLFSLAWVTFGLVLNVSRGLASDPLVVRFSGPADERWREAVRRSTGTALVIGCVGGLVCALVGLALGDGLGAALIGLGAVLPFLVLQDCWRFAFFASGRGRHAFVNDLVWGIALVPALLVADRHPAAVWFVVAWGVSGGVAAAAGLGQARLVPDVTAAWTWVRDHRDLGLRYMVENLCQSGAGQARMYGLGAIAGAAAVGTVRGGELLLGPFLAVLMGINLVAVPEATRIVRREVGRLRPFCLLVGGVQWFAALCWGLALLLLLPAAVGAYLLGAVWPTASQLIVPATLSVMSAGLSSGASTGLRALGAAALGLRAQLIASVFYVGGGLTGALLGGAVGSAWGVAGGALVGVGVWWWSLGVGVRRHRAHVEPRTEPDKQAEPGVTG</sequence>
<keyword evidence="4 6" id="KW-1133">Transmembrane helix</keyword>
<name>A0ABP8S204_9PSEU</name>
<evidence type="ECO:0000256" key="5">
    <source>
        <dbReference type="ARBA" id="ARBA00023136"/>
    </source>
</evidence>